<comment type="caution">
    <text evidence="4">The sequence shown here is derived from an EMBL/GenBank/DDBJ whole genome shotgun (WGS) entry which is preliminary data.</text>
</comment>
<feature type="transmembrane region" description="Helical" evidence="2">
    <location>
        <begin position="298"/>
        <end position="316"/>
    </location>
</feature>
<protein>
    <recommendedName>
        <fullName evidence="1">diguanylate cyclase</fullName>
        <ecNumber evidence="1">2.7.7.65</ecNumber>
    </recommendedName>
</protein>
<dbReference type="InterPro" id="IPR007890">
    <property type="entry name" value="CHASE2"/>
</dbReference>
<evidence type="ECO:0000256" key="2">
    <source>
        <dbReference type="SAM" id="Phobius"/>
    </source>
</evidence>
<evidence type="ECO:0000313" key="5">
    <source>
        <dbReference type="Proteomes" id="UP001431235"/>
    </source>
</evidence>
<keyword evidence="2" id="KW-0812">Transmembrane</keyword>
<dbReference type="PROSITE" id="PS50887">
    <property type="entry name" value="GGDEF"/>
    <property type="match status" value="1"/>
</dbReference>
<dbReference type="InterPro" id="IPR029787">
    <property type="entry name" value="Nucleotide_cyclase"/>
</dbReference>
<dbReference type="InterPro" id="IPR050469">
    <property type="entry name" value="Diguanylate_Cyclase"/>
</dbReference>
<proteinExistence type="predicted"/>
<dbReference type="PANTHER" id="PTHR45138">
    <property type="entry name" value="REGULATORY COMPONENTS OF SENSORY TRANSDUCTION SYSTEM"/>
    <property type="match status" value="1"/>
</dbReference>
<dbReference type="Proteomes" id="UP001431235">
    <property type="component" value="Unassembled WGS sequence"/>
</dbReference>
<feature type="transmembrane region" description="Helical" evidence="2">
    <location>
        <begin position="347"/>
        <end position="366"/>
    </location>
</feature>
<dbReference type="CDD" id="cd01949">
    <property type="entry name" value="GGDEF"/>
    <property type="match status" value="1"/>
</dbReference>
<evidence type="ECO:0000313" key="4">
    <source>
        <dbReference type="EMBL" id="MCL7713501.1"/>
    </source>
</evidence>
<accession>A0ABT0SDV5</accession>
<sequence>MNALRLSWGQRLLLALGIGLLAGLGSQARMFWQADEAVYDRLVGNWDYPLDPRLIIVAIDERSLQQLGQWPWPRSTHAQLLERLREAGVDRVALDLMLPEPDRKDATQDQLLAAAITRSGNVVLPVLAASTGNDEVPEELLPIPLLADAAAALAHTDIEVDADGVARGLYLKAGMGTPYWPALGLALSGERGAVPGLGDGAAGHASPYQWQRDNYVRLRYAGRPGSFPQVSYIDVIEGRVPPALLRGRLAIVGMTASGIAPRLLTPTSRDSWMSGSEYQANVASMLLGGHAILPLPRLLQSTAVALLVALCALGMTLSVSPPWVSAAVALPLPLLASLVLLRGFDLWFAPVAALAGILVVVLVCGLRQMRYWRRQANRDPLTGLANRMRFEEAFRLEYYAARRSGRPLSLALIDLDNFKHYNDTFGHHVGDIVLQHAACMVAELARRPRDLAARFGGDEFALVLPGASSEGARQLIEALVVRVRQSGVAVGKGQQARISITVGLATLTPESTGTPADLFRAADAALLQAKAAGRDGYRVAADA</sequence>
<dbReference type="InterPro" id="IPR000160">
    <property type="entry name" value="GGDEF_dom"/>
</dbReference>
<keyword evidence="5" id="KW-1185">Reference proteome</keyword>
<gene>
    <name evidence="4" type="ORF">K5L01_02350</name>
</gene>
<feature type="domain" description="GGDEF" evidence="3">
    <location>
        <begin position="406"/>
        <end position="542"/>
    </location>
</feature>
<organism evidence="4 5">
    <name type="scientific">Stenotrophomonas mori</name>
    <dbReference type="NCBI Taxonomy" id="2871096"/>
    <lineage>
        <taxon>Bacteria</taxon>
        <taxon>Pseudomonadati</taxon>
        <taxon>Pseudomonadota</taxon>
        <taxon>Gammaproteobacteria</taxon>
        <taxon>Lysobacterales</taxon>
        <taxon>Lysobacteraceae</taxon>
        <taxon>Stenotrophomonas</taxon>
    </lineage>
</organism>
<dbReference type="NCBIfam" id="TIGR00254">
    <property type="entry name" value="GGDEF"/>
    <property type="match status" value="1"/>
</dbReference>
<dbReference type="PANTHER" id="PTHR45138:SF24">
    <property type="entry name" value="DIGUANYLATE CYCLASE DGCC-RELATED"/>
    <property type="match status" value="1"/>
</dbReference>
<evidence type="ECO:0000259" key="3">
    <source>
        <dbReference type="PROSITE" id="PS50887"/>
    </source>
</evidence>
<dbReference type="SUPFAM" id="SSF55073">
    <property type="entry name" value="Nucleotide cyclase"/>
    <property type="match status" value="1"/>
</dbReference>
<evidence type="ECO:0000256" key="1">
    <source>
        <dbReference type="ARBA" id="ARBA00012528"/>
    </source>
</evidence>
<dbReference type="EC" id="2.7.7.65" evidence="1"/>
<dbReference type="SMART" id="SM01080">
    <property type="entry name" value="CHASE2"/>
    <property type="match status" value="1"/>
</dbReference>
<dbReference type="Pfam" id="PF05226">
    <property type="entry name" value="CHASE2"/>
    <property type="match status" value="1"/>
</dbReference>
<reference evidence="4 5" key="1">
    <citation type="submission" date="2021-08" db="EMBL/GenBank/DDBJ databases">
        <title>Novel members of of the genus Stenotrophomonas from differernt environment.</title>
        <authorList>
            <person name="Deng Y."/>
        </authorList>
    </citation>
    <scope>NUCLEOTIDE SEQUENCE [LARGE SCALE GENOMIC DNA]</scope>
    <source>
        <strain evidence="4 5">CPCC 101365</strain>
    </source>
</reference>
<dbReference type="Pfam" id="PF00990">
    <property type="entry name" value="GGDEF"/>
    <property type="match status" value="1"/>
</dbReference>
<keyword evidence="2" id="KW-1133">Transmembrane helix</keyword>
<dbReference type="InterPro" id="IPR043128">
    <property type="entry name" value="Rev_trsase/Diguanyl_cyclase"/>
</dbReference>
<keyword evidence="2" id="KW-0472">Membrane</keyword>
<dbReference type="EMBL" id="JAIKTS010000001">
    <property type="protein sequence ID" value="MCL7713501.1"/>
    <property type="molecule type" value="Genomic_DNA"/>
</dbReference>
<dbReference type="SMART" id="SM00267">
    <property type="entry name" value="GGDEF"/>
    <property type="match status" value="1"/>
</dbReference>
<name>A0ABT0SDV5_9GAMM</name>
<dbReference type="Gene3D" id="3.30.70.270">
    <property type="match status" value="1"/>
</dbReference>
<dbReference type="RefSeq" id="WP_250061589.1">
    <property type="nucleotide sequence ID" value="NZ_JAIKTS010000001.1"/>
</dbReference>